<organism evidence="3 4">
    <name type="scientific">Actinoplanes lobatus</name>
    <dbReference type="NCBI Taxonomy" id="113568"/>
    <lineage>
        <taxon>Bacteria</taxon>
        <taxon>Bacillati</taxon>
        <taxon>Actinomycetota</taxon>
        <taxon>Actinomycetes</taxon>
        <taxon>Micromonosporales</taxon>
        <taxon>Micromonosporaceae</taxon>
        <taxon>Actinoplanes</taxon>
    </lineage>
</organism>
<keyword evidence="1" id="KW-0812">Transmembrane</keyword>
<keyword evidence="1" id="KW-1133">Transmembrane helix</keyword>
<dbReference type="AlphaFoldDB" id="A0A7W7HJZ9"/>
<dbReference type="Pfam" id="PF13239">
    <property type="entry name" value="2TM"/>
    <property type="match status" value="1"/>
</dbReference>
<evidence type="ECO:0000259" key="2">
    <source>
        <dbReference type="Pfam" id="PF13239"/>
    </source>
</evidence>
<comment type="caution">
    <text evidence="3">The sequence shown here is derived from an EMBL/GenBank/DDBJ whole genome shotgun (WGS) entry which is preliminary data.</text>
</comment>
<evidence type="ECO:0000313" key="4">
    <source>
        <dbReference type="Proteomes" id="UP000590511"/>
    </source>
</evidence>
<keyword evidence="1" id="KW-0472">Membrane</keyword>
<dbReference type="Proteomes" id="UP000590511">
    <property type="component" value="Unassembled WGS sequence"/>
</dbReference>
<sequence>MTSSTSEAARKWGLRIHVLCYVVFNAVQVMVWWIFDSSNHFWPIWSIVAWGIGLMFHIWGVSRPARVG</sequence>
<proteinExistence type="predicted"/>
<dbReference type="EMBL" id="JACHNC010000001">
    <property type="protein sequence ID" value="MBB4751899.1"/>
    <property type="molecule type" value="Genomic_DNA"/>
</dbReference>
<accession>A0A7W7HJZ9</accession>
<feature type="transmembrane region" description="Helical" evidence="1">
    <location>
        <begin position="41"/>
        <end position="61"/>
    </location>
</feature>
<evidence type="ECO:0000313" key="3">
    <source>
        <dbReference type="EMBL" id="MBB4751899.1"/>
    </source>
</evidence>
<feature type="domain" description="2TM" evidence="2">
    <location>
        <begin position="8"/>
        <end position="62"/>
    </location>
</feature>
<evidence type="ECO:0000256" key="1">
    <source>
        <dbReference type="SAM" id="Phobius"/>
    </source>
</evidence>
<protein>
    <recommendedName>
        <fullName evidence="2">2TM domain-containing protein</fullName>
    </recommendedName>
</protein>
<gene>
    <name evidence="3" type="ORF">BJ964_006060</name>
</gene>
<dbReference type="InterPro" id="IPR025698">
    <property type="entry name" value="2TM_dom"/>
</dbReference>
<feature type="transmembrane region" description="Helical" evidence="1">
    <location>
        <begin position="12"/>
        <end position="35"/>
    </location>
</feature>
<reference evidence="3 4" key="1">
    <citation type="submission" date="2020-08" db="EMBL/GenBank/DDBJ databases">
        <title>Sequencing the genomes of 1000 actinobacteria strains.</title>
        <authorList>
            <person name="Klenk H.-P."/>
        </authorList>
    </citation>
    <scope>NUCLEOTIDE SEQUENCE [LARGE SCALE GENOMIC DNA]</scope>
    <source>
        <strain evidence="3 4">DSM 43150</strain>
    </source>
</reference>
<dbReference type="RefSeq" id="WP_188123856.1">
    <property type="nucleotide sequence ID" value="NZ_BOMP01000124.1"/>
</dbReference>
<name>A0A7W7HJZ9_9ACTN</name>